<name>A0A495JTF8_9ACTN</name>
<proteinExistence type="predicted"/>
<keyword evidence="2" id="KW-1185">Reference proteome</keyword>
<gene>
    <name evidence="1" type="ORF">BDK92_6564</name>
</gene>
<dbReference type="AlphaFoldDB" id="A0A495JTF8"/>
<reference evidence="1 2" key="1">
    <citation type="submission" date="2018-10" db="EMBL/GenBank/DDBJ databases">
        <title>Sequencing the genomes of 1000 actinobacteria strains.</title>
        <authorList>
            <person name="Klenk H.-P."/>
        </authorList>
    </citation>
    <scope>NUCLEOTIDE SEQUENCE [LARGE SCALE GENOMIC DNA]</scope>
    <source>
        <strain evidence="1 2">DSM 45175</strain>
    </source>
</reference>
<comment type="caution">
    <text evidence="1">The sequence shown here is derived from an EMBL/GenBank/DDBJ whole genome shotgun (WGS) entry which is preliminary data.</text>
</comment>
<evidence type="ECO:0000313" key="1">
    <source>
        <dbReference type="EMBL" id="RKR92131.1"/>
    </source>
</evidence>
<dbReference type="OrthoDB" id="3357160at2"/>
<accession>A0A495JTF8</accession>
<dbReference type="Proteomes" id="UP000277671">
    <property type="component" value="Unassembled WGS sequence"/>
</dbReference>
<dbReference type="EMBL" id="RBKT01000001">
    <property type="protein sequence ID" value="RKR92131.1"/>
    <property type="molecule type" value="Genomic_DNA"/>
</dbReference>
<evidence type="ECO:0000313" key="2">
    <source>
        <dbReference type="Proteomes" id="UP000277671"/>
    </source>
</evidence>
<dbReference type="Gene3D" id="3.60.10.10">
    <property type="entry name" value="Endonuclease/exonuclease/phosphatase"/>
    <property type="match status" value="1"/>
</dbReference>
<organism evidence="1 2">
    <name type="scientific">Micromonospora pisi</name>
    <dbReference type="NCBI Taxonomy" id="589240"/>
    <lineage>
        <taxon>Bacteria</taxon>
        <taxon>Bacillati</taxon>
        <taxon>Actinomycetota</taxon>
        <taxon>Actinomycetes</taxon>
        <taxon>Micromonosporales</taxon>
        <taxon>Micromonosporaceae</taxon>
        <taxon>Micromonospora</taxon>
    </lineage>
</organism>
<dbReference type="RefSeq" id="WP_147457197.1">
    <property type="nucleotide sequence ID" value="NZ_RBKT01000001.1"/>
</dbReference>
<sequence length="335" mass="35530">MTSGPTRSWPRAAAGRRSRLRIIAFLGVLVLVAAFAGHTLTQSGRHRAAVGTTPEIRTFCPGAGQGPCAELGVLDAVLDGRAGRPDGSAVQPLSALQLNLCNSGQAACYPQLNKGRAVGEAFSAITALRPQIVTLNEICRDDVATTLYPAMVENFPDDHVFWAFQPAGDPADSSQPYRCRNGDQYGIGILGRVGAGNWHGVSVFNGLYPDQGGLPDELRAWLCVAVVDNYYACTTHLTYVSPTVALGQCRRLLQVEVPAMRAVVGSVAPVVVAGDLNLVPGGTPDVLTCVPAGYQQTGDGGVQQLMASGDLHVGQTRTYEMHHTDHHGWFVSFNP</sequence>
<protein>
    <recommendedName>
        <fullName evidence="3">Endonuclease/exonuclease/phosphatase family protein</fullName>
    </recommendedName>
</protein>
<evidence type="ECO:0008006" key="3">
    <source>
        <dbReference type="Google" id="ProtNLM"/>
    </source>
</evidence>
<dbReference type="InterPro" id="IPR036691">
    <property type="entry name" value="Endo/exonu/phosph_ase_sf"/>
</dbReference>
<dbReference type="SUPFAM" id="SSF56219">
    <property type="entry name" value="DNase I-like"/>
    <property type="match status" value="1"/>
</dbReference>